<dbReference type="AlphaFoldDB" id="A0A1H3N0D6"/>
<dbReference type="RefSeq" id="WP_341199010.1">
    <property type="nucleotide sequence ID" value="NZ_CAXIAE010000034.1"/>
</dbReference>
<dbReference type="Proteomes" id="UP000199026">
    <property type="component" value="Unassembled WGS sequence"/>
</dbReference>
<evidence type="ECO:0008006" key="3">
    <source>
        <dbReference type="Google" id="ProtNLM"/>
    </source>
</evidence>
<gene>
    <name evidence="1" type="ORF">SAMN05444486_10499</name>
</gene>
<evidence type="ECO:0000313" key="2">
    <source>
        <dbReference type="Proteomes" id="UP000199026"/>
    </source>
</evidence>
<reference evidence="1 2" key="1">
    <citation type="submission" date="2016-10" db="EMBL/GenBank/DDBJ databases">
        <authorList>
            <person name="de Groot N.N."/>
        </authorList>
    </citation>
    <scope>NUCLEOTIDE SEQUENCE [LARGE SCALE GENOMIC DNA]</scope>
    <source>
        <strain evidence="1 2">DSM 24677</strain>
    </source>
</reference>
<evidence type="ECO:0000313" key="1">
    <source>
        <dbReference type="EMBL" id="SDY82306.1"/>
    </source>
</evidence>
<dbReference type="Gene3D" id="2.40.160.10">
    <property type="entry name" value="Porin"/>
    <property type="match status" value="1"/>
</dbReference>
<sequence>MVRIQQGEGQQGATNGARFYAKSGGLEVGVGNIWGAFESMPGQYPIDLGLTGLGYDYTVYGVGGADAYSSGGLGSSGANGIEVMYSMGDFTAHISASDTNDRIAAYGAYTFSGWTVALGLQDSSAATDTEITATVGGTVGPVSLGLAYAETGANVDRFVLSAGMDVGAATNVEAYYASQSNMADDSYGIDFNHSLGGGTSLRGGVASNFSGQTVADFGVRFNF</sequence>
<proteinExistence type="predicted"/>
<protein>
    <recommendedName>
        <fullName evidence="3">Outer membrane protein OmpU</fullName>
    </recommendedName>
</protein>
<keyword evidence="2" id="KW-1185">Reference proteome</keyword>
<accession>A0A1H3N0D6</accession>
<organism evidence="1 2">
    <name type="scientific">Lentibacter algarum</name>
    <dbReference type="NCBI Taxonomy" id="576131"/>
    <lineage>
        <taxon>Bacteria</taxon>
        <taxon>Pseudomonadati</taxon>
        <taxon>Pseudomonadota</taxon>
        <taxon>Alphaproteobacteria</taxon>
        <taxon>Rhodobacterales</taxon>
        <taxon>Roseobacteraceae</taxon>
        <taxon>Lentibacter</taxon>
    </lineage>
</organism>
<dbReference type="InterPro" id="IPR023614">
    <property type="entry name" value="Porin_dom_sf"/>
</dbReference>
<dbReference type="SUPFAM" id="SSF56935">
    <property type="entry name" value="Porins"/>
    <property type="match status" value="1"/>
</dbReference>
<dbReference type="EMBL" id="FNPR01000004">
    <property type="protein sequence ID" value="SDY82306.1"/>
    <property type="molecule type" value="Genomic_DNA"/>
</dbReference>
<name>A0A1H3N0D6_9RHOB</name>
<dbReference type="STRING" id="576131.SAMN05444486_10499"/>